<dbReference type="Pfam" id="PF13015">
    <property type="entry name" value="PRKCSH_1"/>
    <property type="match status" value="1"/>
</dbReference>
<feature type="region of interest" description="Disordered" evidence="7">
    <location>
        <begin position="386"/>
        <end position="511"/>
    </location>
</feature>
<dbReference type="Gene3D" id="2.70.130.10">
    <property type="entry name" value="Mannose-6-phosphate receptor binding domain"/>
    <property type="match status" value="1"/>
</dbReference>
<feature type="compositionally biased region" description="Basic and acidic residues" evidence="7">
    <location>
        <begin position="27"/>
        <end position="36"/>
    </location>
</feature>
<evidence type="ECO:0000256" key="5">
    <source>
        <dbReference type="ARBA" id="ARBA00023157"/>
    </source>
</evidence>
<feature type="compositionally biased region" description="Acidic residues" evidence="7">
    <location>
        <begin position="446"/>
        <end position="477"/>
    </location>
</feature>
<evidence type="ECO:0000256" key="3">
    <source>
        <dbReference type="ARBA" id="ARBA00022824"/>
    </source>
</evidence>
<dbReference type="PANTHER" id="PTHR12630">
    <property type="entry name" value="N-LINKED OLIGOSACCHARIDE PROCESSING"/>
    <property type="match status" value="1"/>
</dbReference>
<dbReference type="SUPFAM" id="SSF47473">
    <property type="entry name" value="EF-hand"/>
    <property type="match status" value="1"/>
</dbReference>
<dbReference type="InterPro" id="IPR018247">
    <property type="entry name" value="EF_Hand_1_Ca_BS"/>
</dbReference>
<feature type="compositionally biased region" description="Pro residues" evidence="7">
    <location>
        <begin position="414"/>
        <end position="427"/>
    </location>
</feature>
<dbReference type="InterPro" id="IPR009069">
    <property type="entry name" value="Cys_alpha_HP_mot_SF"/>
</dbReference>
<reference evidence="10" key="1">
    <citation type="submission" date="2022-03" db="EMBL/GenBank/DDBJ databases">
        <authorList>
            <person name="Martin C."/>
        </authorList>
    </citation>
    <scope>NUCLEOTIDE SEQUENCE</scope>
</reference>
<dbReference type="Proteomes" id="UP000749559">
    <property type="component" value="Unassembled WGS sequence"/>
</dbReference>
<name>A0A8S4N1H4_OWEFU</name>
<dbReference type="InterPro" id="IPR036055">
    <property type="entry name" value="LDL_receptor-like_sf"/>
</dbReference>
<keyword evidence="2" id="KW-0732">Signal</keyword>
<dbReference type="InterPro" id="IPR036607">
    <property type="entry name" value="PRKCSH"/>
</dbReference>
<dbReference type="SUPFAM" id="SSF57424">
    <property type="entry name" value="LDL receptor-like module"/>
    <property type="match status" value="1"/>
</dbReference>
<evidence type="ECO:0000259" key="8">
    <source>
        <dbReference type="PROSITE" id="PS50222"/>
    </source>
</evidence>
<evidence type="ECO:0000256" key="6">
    <source>
        <dbReference type="PROSITE-ProRule" id="PRU00124"/>
    </source>
</evidence>
<dbReference type="GO" id="GO:0005509">
    <property type="term" value="F:calcium ion binding"/>
    <property type="evidence" value="ECO:0007669"/>
    <property type="project" value="InterPro"/>
</dbReference>
<dbReference type="PROSITE" id="PS51914">
    <property type="entry name" value="MRH"/>
    <property type="match status" value="1"/>
</dbReference>
<feature type="domain" description="EF-hand" evidence="8">
    <location>
        <begin position="316"/>
        <end position="351"/>
    </location>
</feature>
<dbReference type="PANTHER" id="PTHR12630:SF1">
    <property type="entry name" value="GLUCOSIDASE 2 SUBUNIT BETA"/>
    <property type="match status" value="1"/>
</dbReference>
<dbReference type="OrthoDB" id="28322at2759"/>
<dbReference type="InterPro" id="IPR028146">
    <property type="entry name" value="PRKCSH_N"/>
</dbReference>
<feature type="compositionally biased region" description="Basic and acidic residues" evidence="7">
    <location>
        <begin position="430"/>
        <end position="445"/>
    </location>
</feature>
<dbReference type="Gene3D" id="4.10.400.10">
    <property type="entry name" value="Low-density Lipoprotein Receptor"/>
    <property type="match status" value="1"/>
</dbReference>
<dbReference type="SUPFAM" id="SSF50911">
    <property type="entry name" value="Mannose 6-phosphate receptor domain"/>
    <property type="match status" value="1"/>
</dbReference>
<dbReference type="InterPro" id="IPR002172">
    <property type="entry name" value="LDrepeatLR_classA_rpt"/>
</dbReference>
<dbReference type="PROSITE" id="PS50222">
    <property type="entry name" value="EF_HAND_2"/>
    <property type="match status" value="1"/>
</dbReference>
<organism evidence="10 11">
    <name type="scientific">Owenia fusiformis</name>
    <name type="common">Polychaete worm</name>
    <dbReference type="NCBI Taxonomy" id="6347"/>
    <lineage>
        <taxon>Eukaryota</taxon>
        <taxon>Metazoa</taxon>
        <taxon>Spiralia</taxon>
        <taxon>Lophotrochozoa</taxon>
        <taxon>Annelida</taxon>
        <taxon>Polychaeta</taxon>
        <taxon>Sedentaria</taxon>
        <taxon>Canalipalpata</taxon>
        <taxon>Sabellida</taxon>
        <taxon>Oweniida</taxon>
        <taxon>Oweniidae</taxon>
        <taxon>Owenia</taxon>
    </lineage>
</organism>
<keyword evidence="3" id="KW-0256">Endoplasmic reticulum</keyword>
<dbReference type="InterPro" id="IPR002048">
    <property type="entry name" value="EF_hand_dom"/>
</dbReference>
<dbReference type="AlphaFoldDB" id="A0A8S4N1H4"/>
<evidence type="ECO:0000256" key="7">
    <source>
        <dbReference type="SAM" id="MobiDB-lite"/>
    </source>
</evidence>
<dbReference type="GO" id="GO:0006491">
    <property type="term" value="P:N-glycan processing"/>
    <property type="evidence" value="ECO:0007669"/>
    <property type="project" value="TreeGrafter"/>
</dbReference>
<dbReference type="EMBL" id="CAIIXF020000001">
    <property type="protein sequence ID" value="CAH1774705.1"/>
    <property type="molecule type" value="Genomic_DNA"/>
</dbReference>
<dbReference type="InterPro" id="IPR039794">
    <property type="entry name" value="Gtb1-like"/>
</dbReference>
<accession>A0A8S4N1H4</accession>
<keyword evidence="11" id="KW-1185">Reference proteome</keyword>
<feature type="compositionally biased region" description="Acidic residues" evidence="7">
    <location>
        <begin position="487"/>
        <end position="498"/>
    </location>
</feature>
<proteinExistence type="predicted"/>
<dbReference type="PROSITE" id="PS50068">
    <property type="entry name" value="LDLRA_2"/>
    <property type="match status" value="1"/>
</dbReference>
<evidence type="ECO:0000313" key="10">
    <source>
        <dbReference type="EMBL" id="CAH1774705.1"/>
    </source>
</evidence>
<dbReference type="SUPFAM" id="SSF47072">
    <property type="entry name" value="Cysteine alpha-hairpin motif"/>
    <property type="match status" value="1"/>
</dbReference>
<feature type="region of interest" description="Disordered" evidence="7">
    <location>
        <begin position="1"/>
        <end position="36"/>
    </location>
</feature>
<dbReference type="FunFam" id="4.10.400.10:FF:000150">
    <property type="entry name" value="Glucosidase 2 subunit beta"/>
    <property type="match status" value="1"/>
</dbReference>
<dbReference type="PROSITE" id="PS00018">
    <property type="entry name" value="EF_HAND_1"/>
    <property type="match status" value="1"/>
</dbReference>
<comment type="caution">
    <text evidence="10">The sequence shown here is derived from an EMBL/GenBank/DDBJ whole genome shotgun (WGS) entry which is preliminary data.</text>
</comment>
<evidence type="ECO:0000256" key="2">
    <source>
        <dbReference type="ARBA" id="ARBA00022729"/>
    </source>
</evidence>
<protein>
    <recommendedName>
        <fullName evidence="1">Glucosidase 2 subunit beta</fullName>
    </recommendedName>
</protein>
<feature type="compositionally biased region" description="Acidic residues" evidence="7">
    <location>
        <begin position="393"/>
        <end position="402"/>
    </location>
</feature>
<gene>
    <name evidence="10" type="ORF">OFUS_LOCUS2112</name>
</gene>
<evidence type="ECO:0000256" key="4">
    <source>
        <dbReference type="ARBA" id="ARBA00022837"/>
    </source>
</evidence>
<dbReference type="InterPro" id="IPR044865">
    <property type="entry name" value="MRH_dom"/>
</dbReference>
<keyword evidence="5" id="KW-1015">Disulfide bond</keyword>
<evidence type="ECO:0000313" key="11">
    <source>
        <dbReference type="Proteomes" id="UP000749559"/>
    </source>
</evidence>
<dbReference type="InterPro" id="IPR011992">
    <property type="entry name" value="EF-hand-dom_pair"/>
</dbReference>
<dbReference type="GO" id="GO:0017177">
    <property type="term" value="C:glucosidase II complex"/>
    <property type="evidence" value="ECO:0007669"/>
    <property type="project" value="TreeGrafter"/>
</dbReference>
<evidence type="ECO:0000256" key="1">
    <source>
        <dbReference type="ARBA" id="ARBA00022387"/>
    </source>
</evidence>
<sequence length="662" mass="75994">MFEQVLDKAGRSTNEQERQKRIQKVTRSNDDDKNPCMKEQKMSLKCLQDHNYDRDKCSIYFKNYKNCREFWSMIMKERNRKGISPSLPPAEERETIQKDYIARKMSWVFYLIFGIINCSTNGEVQRPRGVAISKASLYQPGKSFYCFDGSGKIEFGLINDDYCDCVDGSDEPGTSACTNGQFHCTNAGYKPQYISSAWVNDGICDCCDGTDEYSGIVSCENNCMELGKELRVQQQAAKELAEQGYLLKVEYSKQGLEAKQNKKERLTELALERTAQETLRVNLEAIKKEKEYPEKEAKDKHQQAWEEEKARRAAEEEKKSALEAFIDLDTNQDNQVSIEELMDRTEFDIDSNGTVTPDEAKEHLEDNDQVDFDMFLEKIWPNIKGIYKPVEQEPTETPDEGAQEARGDEGEPNTTPPPPIDFPPPPGSLKEGDPDIADHDEYHPDFEEEYDGEDEEDDLREAYEEEEEEEPYDEEDNSDNKDKAGDNDDQMPDYDEETQQLIDAADEARKNYKEADDKISDIDREMTECNELIDLDLGSDHEFFPLKGQCYEYTDREYTYKLCPFQKSTQRPKNGGAETSLGTWGKWDGPADNKYSVMKYENGQGCWNGPNRSTTVKITCGTTSEVFSATEPSRCEYQFEFRTPAACNKQVDTGSHYDHEEL</sequence>
<dbReference type="InterPro" id="IPR009011">
    <property type="entry name" value="Man6P_isomerase_rcpt-bd_dom_sf"/>
</dbReference>
<keyword evidence="4" id="KW-0106">Calcium</keyword>
<dbReference type="PROSITE" id="PS51808">
    <property type="entry name" value="CHCH"/>
    <property type="match status" value="1"/>
</dbReference>
<feature type="compositionally biased region" description="Basic and acidic residues" evidence="7">
    <location>
        <begin position="1"/>
        <end position="20"/>
    </location>
</feature>
<feature type="region of interest" description="Disordered" evidence="7">
    <location>
        <begin position="292"/>
        <end position="316"/>
    </location>
</feature>
<dbReference type="Pfam" id="PF12999">
    <property type="entry name" value="PRKCSH-like"/>
    <property type="match status" value="1"/>
</dbReference>
<feature type="domain" description="MRH" evidence="9">
    <location>
        <begin position="548"/>
        <end position="649"/>
    </location>
</feature>
<evidence type="ECO:0000259" key="9">
    <source>
        <dbReference type="PROSITE" id="PS51914"/>
    </source>
</evidence>
<comment type="caution">
    <text evidence="6">Lacks conserved residue(s) required for the propagation of feature annotation.</text>
</comment>